<dbReference type="Gene3D" id="1.10.10.2910">
    <property type="match status" value="1"/>
</dbReference>
<reference evidence="3" key="1">
    <citation type="journal article" date="2014" name="Int. J. Syst. Evol. Microbiol.">
        <title>Complete genome sequence of Corynebacterium casei LMG S-19264T (=DSM 44701T), isolated from a smear-ripened cheese.</title>
        <authorList>
            <consortium name="US DOE Joint Genome Institute (JGI-PGF)"/>
            <person name="Walter F."/>
            <person name="Albersmeier A."/>
            <person name="Kalinowski J."/>
            <person name="Ruckert C."/>
        </authorList>
    </citation>
    <scope>NUCLEOTIDE SEQUENCE</scope>
    <source>
        <strain evidence="3">JCM 3090</strain>
    </source>
</reference>
<comment type="caution">
    <text evidence="3">The sequence shown here is derived from an EMBL/GenBank/DDBJ whole genome shotgun (WGS) entry which is preliminary data.</text>
</comment>
<dbReference type="InterPro" id="IPR001387">
    <property type="entry name" value="Cro/C1-type_HTH"/>
</dbReference>
<dbReference type="AlphaFoldDB" id="A0A8J3B6Q8"/>
<dbReference type="Pfam" id="PF06114">
    <property type="entry name" value="Peptidase_M78"/>
    <property type="match status" value="1"/>
</dbReference>
<dbReference type="SUPFAM" id="SSF47413">
    <property type="entry name" value="lambda repressor-like DNA-binding domains"/>
    <property type="match status" value="1"/>
</dbReference>
<evidence type="ECO:0000259" key="2">
    <source>
        <dbReference type="PROSITE" id="PS50943"/>
    </source>
</evidence>
<evidence type="ECO:0000256" key="1">
    <source>
        <dbReference type="ARBA" id="ARBA00007227"/>
    </source>
</evidence>
<dbReference type="EMBL" id="BMQB01000003">
    <property type="protein sequence ID" value="GGJ89077.1"/>
    <property type="molecule type" value="Genomic_DNA"/>
</dbReference>
<accession>A0A8J3B6Q8</accession>
<dbReference type="GO" id="GO:0003677">
    <property type="term" value="F:DNA binding"/>
    <property type="evidence" value="ECO:0007669"/>
    <property type="project" value="InterPro"/>
</dbReference>
<dbReference type="RefSeq" id="WP_189169637.1">
    <property type="nucleotide sequence ID" value="NZ_BMQB01000003.1"/>
</dbReference>
<comment type="similarity">
    <text evidence="1">Belongs to the short-chain fatty acyl-CoA assimilation regulator (ScfR) family.</text>
</comment>
<dbReference type="PANTHER" id="PTHR43236">
    <property type="entry name" value="ANTITOXIN HIGA1"/>
    <property type="match status" value="1"/>
</dbReference>
<feature type="domain" description="HTH cro/C1-type" evidence="2">
    <location>
        <begin position="17"/>
        <end position="68"/>
    </location>
</feature>
<protein>
    <recommendedName>
        <fullName evidence="2">HTH cro/C1-type domain-containing protein</fullName>
    </recommendedName>
</protein>
<organism evidence="3 4">
    <name type="scientific">Pilimelia anulata</name>
    <dbReference type="NCBI Taxonomy" id="53371"/>
    <lineage>
        <taxon>Bacteria</taxon>
        <taxon>Bacillati</taxon>
        <taxon>Actinomycetota</taxon>
        <taxon>Actinomycetes</taxon>
        <taxon>Micromonosporales</taxon>
        <taxon>Micromonosporaceae</taxon>
        <taxon>Pilimelia</taxon>
    </lineage>
</organism>
<dbReference type="Proteomes" id="UP000649739">
    <property type="component" value="Unassembled WGS sequence"/>
</dbReference>
<evidence type="ECO:0000313" key="3">
    <source>
        <dbReference type="EMBL" id="GGJ89077.1"/>
    </source>
</evidence>
<name>A0A8J3B6Q8_9ACTN</name>
<dbReference type="InterPro" id="IPR010982">
    <property type="entry name" value="Lambda_DNA-bd_dom_sf"/>
</dbReference>
<keyword evidence="4" id="KW-1185">Reference proteome</keyword>
<dbReference type="Gene3D" id="1.10.260.40">
    <property type="entry name" value="lambda repressor-like DNA-binding domains"/>
    <property type="match status" value="1"/>
</dbReference>
<evidence type="ECO:0000313" key="4">
    <source>
        <dbReference type="Proteomes" id="UP000649739"/>
    </source>
</evidence>
<dbReference type="PANTHER" id="PTHR43236:SF2">
    <property type="entry name" value="BLL0069 PROTEIN"/>
    <property type="match status" value="1"/>
</dbReference>
<sequence length="387" mass="42946">MARAEYVPVTGSVLAWARTEAGLTREGLAGRLRVEPAALEAWEQEIEKPTKTQFKQLTQVLKRPSAIFFAPHPPKPGEVTAAFRRGAVTDPDLNNEYQQLRSARHYQHIAEWLLRESGREEHDRLPRASVQSATARHSFAASIRDALGISFAQQCKYTSASVALKAWKNAVEQAFGVLVFQFQFPNAKATRGFSLPSTEAPVVVLNSAFNDQARIFTLFHEVAHLLLDDAKICHGWAPPESATRNERWAEAFAAELLLPRTEFVAKFRSRVTAGSHPTPEQIRSLASTTKVSARAVALRCIELGLAERRLYEEVVEALSGIDYKDSGGGGKGETTPYRRLREVGALFPSLVLRARDDEIIGHYDVLRYLDVSTAQARELESVLQGQG</sequence>
<dbReference type="CDD" id="cd00093">
    <property type="entry name" value="HTH_XRE"/>
    <property type="match status" value="1"/>
</dbReference>
<dbReference type="SMART" id="SM00530">
    <property type="entry name" value="HTH_XRE"/>
    <property type="match status" value="1"/>
</dbReference>
<dbReference type="InterPro" id="IPR010359">
    <property type="entry name" value="IrrE_HExxH"/>
</dbReference>
<gene>
    <name evidence="3" type="ORF">GCM10010123_18310</name>
</gene>
<proteinExistence type="inferred from homology"/>
<dbReference type="PROSITE" id="PS50943">
    <property type="entry name" value="HTH_CROC1"/>
    <property type="match status" value="1"/>
</dbReference>
<dbReference type="InterPro" id="IPR052345">
    <property type="entry name" value="Rad_response_metalloprotease"/>
</dbReference>
<reference evidence="3" key="2">
    <citation type="submission" date="2020-09" db="EMBL/GenBank/DDBJ databases">
        <authorList>
            <person name="Sun Q."/>
            <person name="Ohkuma M."/>
        </authorList>
    </citation>
    <scope>NUCLEOTIDE SEQUENCE</scope>
    <source>
        <strain evidence="3">JCM 3090</strain>
    </source>
</reference>